<reference evidence="2 3" key="1">
    <citation type="submission" date="2018-01" db="EMBL/GenBank/DDBJ databases">
        <title>Species boundaries and ecological features among Paraburkholderia terrae DSMZ17804T, P. hospita DSMZ17164T and P. caribensis DSMZ13236T.</title>
        <authorList>
            <person name="Pratama A.A."/>
        </authorList>
    </citation>
    <scope>NUCLEOTIDE SEQUENCE [LARGE SCALE GENOMIC DNA]</scope>
    <source>
        <strain evidence="2 3">DSM 17804</strain>
    </source>
</reference>
<organism evidence="2 3">
    <name type="scientific">Paraburkholderia terrae</name>
    <dbReference type="NCBI Taxonomy" id="311230"/>
    <lineage>
        <taxon>Bacteria</taxon>
        <taxon>Pseudomonadati</taxon>
        <taxon>Pseudomonadota</taxon>
        <taxon>Betaproteobacteria</taxon>
        <taxon>Burkholderiales</taxon>
        <taxon>Burkholderiaceae</taxon>
        <taxon>Paraburkholderia</taxon>
    </lineage>
</organism>
<dbReference type="Pfam" id="PF18476">
    <property type="entry name" value="PIN_8"/>
    <property type="match status" value="1"/>
</dbReference>
<dbReference type="Proteomes" id="UP000243502">
    <property type="component" value="Chromosome 1"/>
</dbReference>
<dbReference type="RefSeq" id="WP_042307502.1">
    <property type="nucleotide sequence ID" value="NZ_CP026111.1"/>
</dbReference>
<dbReference type="InterPro" id="IPR041578">
    <property type="entry name" value="PIN_8"/>
</dbReference>
<feature type="domain" description="PIN like" evidence="1">
    <location>
        <begin position="19"/>
        <end position="266"/>
    </location>
</feature>
<proteinExistence type="predicted"/>
<sequence>MYQYEYSEEFEKQIWKDCIFAFDTSALLELYFYSEISREKLFSNVLHTLEGRLWIPGHAEFEYRKNRKKAITNPISEKYKPLISEDLKTLRNMSKALGDKIKDVSQKTRKEHTHPYLNQSILRPICAASELFKAEMERFHSSAESEINLRIAEIEAMEMSDPVLNRISGTFSFGKNYTFSRKMEILAESELRFRSHIPPGYLDAEGKNAKEGLQKIGDLVIWNQIIDHAIETGLPIVFVTNDVKLDWCHIKKHSNEVRIERPREELIQEIGEKASARFWMYSFPQFLYACKRELHVSIDDAVMKEAEAVASEAAPKGLGKLRFDGIYRGLSDDGSYSQYMRFFPDGQVIGVSVSGDYSEKILKWFKYGYEDNGMFQWDGKDIVFALSSNMGKVDYLGEILEDHLILNSHSHINGRKLEGKIYNFIPVS</sequence>
<dbReference type="KEGG" id="pter:C2L65_11865"/>
<name>A0A2I8ELF5_9BURK</name>
<evidence type="ECO:0000313" key="2">
    <source>
        <dbReference type="EMBL" id="AUT60222.1"/>
    </source>
</evidence>
<evidence type="ECO:0000313" key="3">
    <source>
        <dbReference type="Proteomes" id="UP000243502"/>
    </source>
</evidence>
<evidence type="ECO:0000259" key="1">
    <source>
        <dbReference type="Pfam" id="PF18476"/>
    </source>
</evidence>
<dbReference type="OrthoDB" id="9182727at2"/>
<dbReference type="EMBL" id="CP026111">
    <property type="protein sequence ID" value="AUT60222.1"/>
    <property type="molecule type" value="Genomic_DNA"/>
</dbReference>
<dbReference type="AlphaFoldDB" id="A0A2I8ELF5"/>
<protein>
    <recommendedName>
        <fullName evidence="1">PIN like domain-containing protein</fullName>
    </recommendedName>
</protein>
<gene>
    <name evidence="2" type="ORF">C2L65_11865</name>
</gene>
<accession>A0A2I8ELF5</accession>